<reference evidence="2 3" key="1">
    <citation type="submission" date="2019-10" db="EMBL/GenBank/DDBJ databases">
        <title>Alcanivorax sp.PA15-N-34 draft genome sequence.</title>
        <authorList>
            <person name="Liao X."/>
            <person name="Shao Z."/>
        </authorList>
    </citation>
    <scope>NUCLEOTIDE SEQUENCE [LARGE SCALE GENOMIC DNA]</scope>
    <source>
        <strain evidence="2 3">PA15-N-34</strain>
    </source>
</reference>
<feature type="region of interest" description="Disordered" evidence="1">
    <location>
        <begin position="48"/>
        <end position="91"/>
    </location>
</feature>
<gene>
    <name evidence="2" type="ORF">GFN93_03630</name>
</gene>
<evidence type="ECO:0000313" key="2">
    <source>
        <dbReference type="EMBL" id="MQX52325.1"/>
    </source>
</evidence>
<evidence type="ECO:0000313" key="3">
    <source>
        <dbReference type="Proteomes" id="UP000469421"/>
    </source>
</evidence>
<feature type="region of interest" description="Disordered" evidence="1">
    <location>
        <begin position="1"/>
        <end position="35"/>
    </location>
</feature>
<sequence length="91" mass="10236">MAAAPKPMRNWAAIDPLMRKGGVHQAPKKQTRPKLDWRDALDDFEDWQDVESNNQAEDDNEGATVPSFFGRFAAATSSTQHATHHTHTQNH</sequence>
<dbReference type="Proteomes" id="UP000469421">
    <property type="component" value="Unassembled WGS sequence"/>
</dbReference>
<proteinExistence type="predicted"/>
<feature type="compositionally biased region" description="Basic residues" evidence="1">
    <location>
        <begin position="82"/>
        <end position="91"/>
    </location>
</feature>
<dbReference type="RefSeq" id="WP_153499044.1">
    <property type="nucleotide sequence ID" value="NZ_WIRE01000001.1"/>
</dbReference>
<dbReference type="AlphaFoldDB" id="A0A6N7LTJ5"/>
<keyword evidence="3" id="KW-1185">Reference proteome</keyword>
<organism evidence="2 3">
    <name type="scientific">Alcanivorax sediminis</name>
    <dbReference type="NCBI Taxonomy" id="2663008"/>
    <lineage>
        <taxon>Bacteria</taxon>
        <taxon>Pseudomonadati</taxon>
        <taxon>Pseudomonadota</taxon>
        <taxon>Gammaproteobacteria</taxon>
        <taxon>Oceanospirillales</taxon>
        <taxon>Alcanivoracaceae</taxon>
        <taxon>Alcanivorax</taxon>
    </lineage>
</organism>
<dbReference type="EMBL" id="WIRE01000001">
    <property type="protein sequence ID" value="MQX52325.1"/>
    <property type="molecule type" value="Genomic_DNA"/>
</dbReference>
<comment type="caution">
    <text evidence="2">The sequence shown here is derived from an EMBL/GenBank/DDBJ whole genome shotgun (WGS) entry which is preliminary data.</text>
</comment>
<name>A0A6N7LTJ5_9GAMM</name>
<protein>
    <submittedName>
        <fullName evidence="2">Uncharacterized protein</fullName>
    </submittedName>
</protein>
<evidence type="ECO:0000256" key="1">
    <source>
        <dbReference type="SAM" id="MobiDB-lite"/>
    </source>
</evidence>
<accession>A0A6N7LTJ5</accession>